<evidence type="ECO:0000256" key="1">
    <source>
        <dbReference type="SAM" id="Coils"/>
    </source>
</evidence>
<organism evidence="3 4">
    <name type="scientific">Streblomastix strix</name>
    <dbReference type="NCBI Taxonomy" id="222440"/>
    <lineage>
        <taxon>Eukaryota</taxon>
        <taxon>Metamonada</taxon>
        <taxon>Preaxostyla</taxon>
        <taxon>Oxymonadida</taxon>
        <taxon>Streblomastigidae</taxon>
        <taxon>Streblomastix</taxon>
    </lineage>
</organism>
<comment type="caution">
    <text evidence="3">The sequence shown here is derived from an EMBL/GenBank/DDBJ whole genome shotgun (WGS) entry which is preliminary data.</text>
</comment>
<dbReference type="EMBL" id="SNRW01003152">
    <property type="protein sequence ID" value="KAA6390647.1"/>
    <property type="molecule type" value="Genomic_DNA"/>
</dbReference>
<sequence length="654" mass="76190">MKQKEKQNDETNSGLLLTLQKDGLVTLWNVKSKEKIAKMQPPFPMGDNPTLMRDIVDTPYRLATMSGDHKIIILSERCAPRILVIQLPTDIQILPSFPASQNDGIIQSSAQANTVTYNLPPGLSRFNKILELRNKQSLQEGRIPNSFIIDLPYNQLNHQSLLKLHTHLLARSISQLNGNDQDDNSQQDPCSHNHSNLCRKTRRFLQHNGGLYTFGQGIDGDICFCGADQANFLNDEINSDIIDPIPLEQLNQPTQQSINQEQDQKQEQELEYNNNKEIDEIDDEDQKDSNKQKKQQQSQSNKQSKNRRCIDWCESLVVETLASNGQKGKKIVNLDQFYYDFDEGRQKKEELLSREIEFQNKEDELLKQGFYSKSGITQQYQKKQIGDPYHTTFNEPPYMNGKYEQGRQSQPISYSQTSTVYSHPELDKQLNWRETSCIWTDKDIPYYQFDKDQDYIGQGKQQQNNKNNKKYKQYEQVPFSFIHQPTLPPHPLQSGLNSIDKDVLLFPHAPQDVKIWREEEYDIDNSNDDDDNNNEDEDDEQGINNSIDKIQQQIKKAMNKMSKLGKRSGMNINGQESDDSNEQYIREHLVHPQDLMRDEMYGQVIEDELRQKQIVKKLIDELKKEIERKEKLKKKEDKQQQNGFNLNITFYFTI</sequence>
<feature type="coiled-coil region" evidence="1">
    <location>
        <begin position="605"/>
        <end position="642"/>
    </location>
</feature>
<feature type="region of interest" description="Disordered" evidence="2">
    <location>
        <begin position="254"/>
        <end position="304"/>
    </location>
</feature>
<evidence type="ECO:0000313" key="4">
    <source>
        <dbReference type="Proteomes" id="UP000324800"/>
    </source>
</evidence>
<protein>
    <submittedName>
        <fullName evidence="3">Uncharacterized protein</fullName>
    </submittedName>
</protein>
<feature type="region of interest" description="Disordered" evidence="2">
    <location>
        <begin position="522"/>
        <end position="545"/>
    </location>
</feature>
<dbReference type="AlphaFoldDB" id="A0A5J4W707"/>
<gene>
    <name evidence="3" type="ORF">EZS28_013827</name>
</gene>
<proteinExistence type="predicted"/>
<feature type="compositionally biased region" description="Acidic residues" evidence="2">
    <location>
        <begin position="522"/>
        <end position="541"/>
    </location>
</feature>
<evidence type="ECO:0000313" key="3">
    <source>
        <dbReference type="EMBL" id="KAA6390647.1"/>
    </source>
</evidence>
<accession>A0A5J4W707</accession>
<feature type="compositionally biased region" description="Basic and acidic residues" evidence="2">
    <location>
        <begin position="262"/>
        <end position="278"/>
    </location>
</feature>
<keyword evidence="1" id="KW-0175">Coiled coil</keyword>
<reference evidence="3 4" key="1">
    <citation type="submission" date="2019-03" db="EMBL/GenBank/DDBJ databases">
        <title>Single cell metagenomics reveals metabolic interactions within the superorganism composed of flagellate Streblomastix strix and complex community of Bacteroidetes bacteria on its surface.</title>
        <authorList>
            <person name="Treitli S.C."/>
            <person name="Kolisko M."/>
            <person name="Husnik F."/>
            <person name="Keeling P."/>
            <person name="Hampl V."/>
        </authorList>
    </citation>
    <scope>NUCLEOTIDE SEQUENCE [LARGE SCALE GENOMIC DNA]</scope>
    <source>
        <strain evidence="3">ST1C</strain>
    </source>
</reference>
<evidence type="ECO:0000256" key="2">
    <source>
        <dbReference type="SAM" id="MobiDB-lite"/>
    </source>
</evidence>
<dbReference type="Proteomes" id="UP000324800">
    <property type="component" value="Unassembled WGS sequence"/>
</dbReference>
<name>A0A5J4W707_9EUKA</name>